<evidence type="ECO:0000313" key="2">
    <source>
        <dbReference type="Proteomes" id="UP000805193"/>
    </source>
</evidence>
<dbReference type="Proteomes" id="UP000805193">
    <property type="component" value="Unassembled WGS sequence"/>
</dbReference>
<protein>
    <submittedName>
        <fullName evidence="1">Uncharacterized protein</fullName>
    </submittedName>
</protein>
<keyword evidence="2" id="KW-1185">Reference proteome</keyword>
<name>A0AC60PAV3_IXOPE</name>
<accession>A0AC60PAV3</accession>
<proteinExistence type="predicted"/>
<gene>
    <name evidence="1" type="ORF">HPB47_006291</name>
</gene>
<dbReference type="EMBL" id="JABSTQ010010938">
    <property type="protein sequence ID" value="KAG0416585.1"/>
    <property type="molecule type" value="Genomic_DNA"/>
</dbReference>
<evidence type="ECO:0000313" key="1">
    <source>
        <dbReference type="EMBL" id="KAG0416585.1"/>
    </source>
</evidence>
<organism evidence="1 2">
    <name type="scientific">Ixodes persulcatus</name>
    <name type="common">Taiga tick</name>
    <dbReference type="NCBI Taxonomy" id="34615"/>
    <lineage>
        <taxon>Eukaryota</taxon>
        <taxon>Metazoa</taxon>
        <taxon>Ecdysozoa</taxon>
        <taxon>Arthropoda</taxon>
        <taxon>Chelicerata</taxon>
        <taxon>Arachnida</taxon>
        <taxon>Acari</taxon>
        <taxon>Parasitiformes</taxon>
        <taxon>Ixodida</taxon>
        <taxon>Ixodoidea</taxon>
        <taxon>Ixodidae</taxon>
        <taxon>Ixodinae</taxon>
        <taxon>Ixodes</taxon>
    </lineage>
</organism>
<reference evidence="1 2" key="1">
    <citation type="journal article" date="2020" name="Cell">
        <title>Large-Scale Comparative Analyses of Tick Genomes Elucidate Their Genetic Diversity and Vector Capacities.</title>
        <authorList>
            <consortium name="Tick Genome and Microbiome Consortium (TIGMIC)"/>
            <person name="Jia N."/>
            <person name="Wang J."/>
            <person name="Shi W."/>
            <person name="Du L."/>
            <person name="Sun Y."/>
            <person name="Zhan W."/>
            <person name="Jiang J.F."/>
            <person name="Wang Q."/>
            <person name="Zhang B."/>
            <person name="Ji P."/>
            <person name="Bell-Sakyi L."/>
            <person name="Cui X.M."/>
            <person name="Yuan T.T."/>
            <person name="Jiang B.G."/>
            <person name="Yang W.F."/>
            <person name="Lam T.T."/>
            <person name="Chang Q.C."/>
            <person name="Ding S.J."/>
            <person name="Wang X.J."/>
            <person name="Zhu J.G."/>
            <person name="Ruan X.D."/>
            <person name="Zhao L."/>
            <person name="Wei J.T."/>
            <person name="Ye R.Z."/>
            <person name="Que T.C."/>
            <person name="Du C.H."/>
            <person name="Zhou Y.H."/>
            <person name="Cheng J.X."/>
            <person name="Dai P.F."/>
            <person name="Guo W.B."/>
            <person name="Han X.H."/>
            <person name="Huang E.J."/>
            <person name="Li L.F."/>
            <person name="Wei W."/>
            <person name="Gao Y.C."/>
            <person name="Liu J.Z."/>
            <person name="Shao H.Z."/>
            <person name="Wang X."/>
            <person name="Wang C.C."/>
            <person name="Yang T.C."/>
            <person name="Huo Q.B."/>
            <person name="Li W."/>
            <person name="Chen H.Y."/>
            <person name="Chen S.E."/>
            <person name="Zhou L.G."/>
            <person name="Ni X.B."/>
            <person name="Tian J.H."/>
            <person name="Sheng Y."/>
            <person name="Liu T."/>
            <person name="Pan Y.S."/>
            <person name="Xia L.Y."/>
            <person name="Li J."/>
            <person name="Zhao F."/>
            <person name="Cao W.C."/>
        </authorList>
    </citation>
    <scope>NUCLEOTIDE SEQUENCE [LARGE SCALE GENOMIC DNA]</scope>
    <source>
        <strain evidence="1">Iper-2018</strain>
    </source>
</reference>
<sequence length="508" mass="56313">MDISYDDDLKCITGVVQASMRNKSYAVECDDDRQDLVVTLSGISFRTLSKTPQLVLGVLALCLLTPSRSESNPSDAAVEGPVHRVPLSALQTSESVSYHVPAAAPGSNQGGPSSHHTLYQSQQSATSSPPHRRFPAIAMLFPTTLTPYASPPSSSTILHHHLRESSGVSAKYQSAEQYEPPRRPSTLQFGSELPRPGRREPQQQHHHHQQQPSQHQHTYGGSVLPKLSSPYSSYAQGLSIDQAEKRPQDLSAYEAPPVVPDAPPRFLYERPLVEHERSHGRPMTSLVESSHYEQQQPRERPSQQQQSSLYGSSKYATSAQLRNQYAPQVVTEKPLTSPPLSSYVSRPVVKYSSSPSQTAPGSSQSSSASGAADDTYGMQTSYHRSSRPELQQQQHQQQQPESRMPVQEEQPQQQQQPSRKLHPSQPETSPIYSRYGRNSQENTRLEEPRGESAEKSQPAPAPYQSYPMGLYGASDGGGRNSRRRYNLVYIPVDVLKKLLTEAGYKKKK</sequence>
<comment type="caution">
    <text evidence="1">The sequence shown here is derived from an EMBL/GenBank/DDBJ whole genome shotgun (WGS) entry which is preliminary data.</text>
</comment>